<sequence length="389" mass="44349">MFSYLVLVYLVVHLHNAQGNAVNNEVINDKEMSLAFVVNRHGERTPSVNELSLSGEKEKLKNLTYIEGFSGLTNVGKRTAYQIGKFIRHRYGSQGFQLLSNIYHQNEISVRSTGKERTKMTAGVALAAVYPPEVAQQWDEVLGKVWQPVPYSALPLSEDYLLYFTNCKRFKDLLENVKKESIHEEFVMFNDLIPILKTQTGRNFTENPMLFLTIIQLFRSQVALGIHVPQWAKPILARLDEASILAYKLFCKTDEMKRIGGGVMLNDFISAANEIIAGKTVTKRFRLFSAHDFNVRALMDVTNITQSEQIAPDYGSLFAIELYKSKSSGQFTVLPVYLPKAGESDAQYLHFTGCENDNYCDYKHFADLTKEYLLPEKEFYKICNIKTEL</sequence>
<dbReference type="Proteomes" id="UP000691718">
    <property type="component" value="Unassembled WGS sequence"/>
</dbReference>
<gene>
    <name evidence="8" type="ORF">PAPOLLO_LOCUS16605</name>
</gene>
<keyword evidence="6" id="KW-0325">Glycoprotein</keyword>
<dbReference type="OrthoDB" id="10257284at2759"/>
<dbReference type="Pfam" id="PF00328">
    <property type="entry name" value="His_Phos_2"/>
    <property type="match status" value="1"/>
</dbReference>
<evidence type="ECO:0000256" key="2">
    <source>
        <dbReference type="ARBA" id="ARBA00012646"/>
    </source>
</evidence>
<evidence type="ECO:0000313" key="8">
    <source>
        <dbReference type="EMBL" id="CAG5017008.1"/>
    </source>
</evidence>
<proteinExistence type="predicted"/>
<dbReference type="PROSITE" id="PS00616">
    <property type="entry name" value="HIS_ACID_PHOSPHAT_1"/>
    <property type="match status" value="1"/>
</dbReference>
<dbReference type="AlphaFoldDB" id="A0A8S3XCR2"/>
<dbReference type="GO" id="GO:0003993">
    <property type="term" value="F:acid phosphatase activity"/>
    <property type="evidence" value="ECO:0007669"/>
    <property type="project" value="UniProtKB-EC"/>
</dbReference>
<keyword evidence="9" id="KW-1185">Reference proteome</keyword>
<dbReference type="InterPro" id="IPR000560">
    <property type="entry name" value="His_Pase_clade-2"/>
</dbReference>
<evidence type="ECO:0000256" key="5">
    <source>
        <dbReference type="ARBA" id="ARBA00023157"/>
    </source>
</evidence>
<keyword evidence="3 7" id="KW-0732">Signal</keyword>
<keyword evidence="5" id="KW-1015">Disulfide bond</keyword>
<comment type="catalytic activity">
    <reaction evidence="1">
        <text>a phosphate monoester + H2O = an alcohol + phosphate</text>
        <dbReference type="Rhea" id="RHEA:15017"/>
        <dbReference type="ChEBI" id="CHEBI:15377"/>
        <dbReference type="ChEBI" id="CHEBI:30879"/>
        <dbReference type="ChEBI" id="CHEBI:43474"/>
        <dbReference type="ChEBI" id="CHEBI:67140"/>
        <dbReference type="EC" id="3.1.3.2"/>
    </reaction>
</comment>
<comment type="caution">
    <text evidence="8">The sequence shown here is derived from an EMBL/GenBank/DDBJ whole genome shotgun (WGS) entry which is preliminary data.</text>
</comment>
<dbReference type="CDD" id="cd07061">
    <property type="entry name" value="HP_HAP_like"/>
    <property type="match status" value="1"/>
</dbReference>
<dbReference type="PANTHER" id="PTHR11567:SF211">
    <property type="entry name" value="PROSTATIC ACID PHOSPHATASE"/>
    <property type="match status" value="1"/>
</dbReference>
<evidence type="ECO:0000256" key="3">
    <source>
        <dbReference type="ARBA" id="ARBA00022729"/>
    </source>
</evidence>
<keyword evidence="4" id="KW-0378">Hydrolase</keyword>
<protein>
    <recommendedName>
        <fullName evidence="2">acid phosphatase</fullName>
        <ecNumber evidence="2">3.1.3.2</ecNumber>
    </recommendedName>
</protein>
<evidence type="ECO:0000313" key="9">
    <source>
        <dbReference type="Proteomes" id="UP000691718"/>
    </source>
</evidence>
<dbReference type="InterPro" id="IPR050645">
    <property type="entry name" value="Histidine_acid_phosphatase"/>
</dbReference>
<evidence type="ECO:0000256" key="4">
    <source>
        <dbReference type="ARBA" id="ARBA00022801"/>
    </source>
</evidence>
<feature type="signal peptide" evidence="7">
    <location>
        <begin position="1"/>
        <end position="19"/>
    </location>
</feature>
<reference evidence="8" key="1">
    <citation type="submission" date="2021-04" db="EMBL/GenBank/DDBJ databases">
        <authorList>
            <person name="Tunstrom K."/>
        </authorList>
    </citation>
    <scope>NUCLEOTIDE SEQUENCE</scope>
</reference>
<organism evidence="8 9">
    <name type="scientific">Parnassius apollo</name>
    <name type="common">Apollo butterfly</name>
    <name type="synonym">Papilio apollo</name>
    <dbReference type="NCBI Taxonomy" id="110799"/>
    <lineage>
        <taxon>Eukaryota</taxon>
        <taxon>Metazoa</taxon>
        <taxon>Ecdysozoa</taxon>
        <taxon>Arthropoda</taxon>
        <taxon>Hexapoda</taxon>
        <taxon>Insecta</taxon>
        <taxon>Pterygota</taxon>
        <taxon>Neoptera</taxon>
        <taxon>Endopterygota</taxon>
        <taxon>Lepidoptera</taxon>
        <taxon>Glossata</taxon>
        <taxon>Ditrysia</taxon>
        <taxon>Papilionoidea</taxon>
        <taxon>Papilionidae</taxon>
        <taxon>Parnassiinae</taxon>
        <taxon>Parnassini</taxon>
        <taxon>Parnassius</taxon>
        <taxon>Parnassius</taxon>
    </lineage>
</organism>
<dbReference type="EC" id="3.1.3.2" evidence="2"/>
<evidence type="ECO:0000256" key="1">
    <source>
        <dbReference type="ARBA" id="ARBA00000032"/>
    </source>
</evidence>
<name>A0A8S3XCR2_PARAO</name>
<dbReference type="InterPro" id="IPR033379">
    <property type="entry name" value="Acid_Pase_AS"/>
</dbReference>
<evidence type="ECO:0000256" key="6">
    <source>
        <dbReference type="ARBA" id="ARBA00023180"/>
    </source>
</evidence>
<feature type="chain" id="PRO_5035928499" description="acid phosphatase" evidence="7">
    <location>
        <begin position="20"/>
        <end position="389"/>
    </location>
</feature>
<accession>A0A8S3XCR2</accession>
<dbReference type="EMBL" id="CAJQZP010001115">
    <property type="protein sequence ID" value="CAG5017008.1"/>
    <property type="molecule type" value="Genomic_DNA"/>
</dbReference>
<dbReference type="PANTHER" id="PTHR11567">
    <property type="entry name" value="ACID PHOSPHATASE-RELATED"/>
    <property type="match status" value="1"/>
</dbReference>
<evidence type="ECO:0000256" key="7">
    <source>
        <dbReference type="SAM" id="SignalP"/>
    </source>
</evidence>